<reference evidence="7 8" key="1">
    <citation type="submission" date="2019-06" db="EMBL/GenBank/DDBJ databases">
        <title>Sequencing the genomes of 1000 actinobacteria strains.</title>
        <authorList>
            <person name="Klenk H.-P."/>
        </authorList>
    </citation>
    <scope>NUCLEOTIDE SEQUENCE [LARGE SCALE GENOMIC DNA]</scope>
    <source>
        <strain evidence="7 8">DSM 102200</strain>
    </source>
</reference>
<keyword evidence="2" id="KW-1003">Cell membrane</keyword>
<evidence type="ECO:0000256" key="6">
    <source>
        <dbReference type="SAM" id="Phobius"/>
    </source>
</evidence>
<keyword evidence="8" id="KW-1185">Reference proteome</keyword>
<dbReference type="EMBL" id="VFOZ01000001">
    <property type="protein sequence ID" value="TQM01110.1"/>
    <property type="molecule type" value="Genomic_DNA"/>
</dbReference>
<sequence>MTPLAVGLPAAFALLVAALFPSLLGTLRGEPVDRLAGLILAGPAATLTLMLLAAGYGRPAYLDAAFIMALLSFAGSLVFARFLGGIL</sequence>
<dbReference type="Proteomes" id="UP000316096">
    <property type="component" value="Unassembled WGS sequence"/>
</dbReference>
<dbReference type="GO" id="GO:0015075">
    <property type="term" value="F:monoatomic ion transmembrane transporter activity"/>
    <property type="evidence" value="ECO:0007669"/>
    <property type="project" value="InterPro"/>
</dbReference>
<evidence type="ECO:0000313" key="7">
    <source>
        <dbReference type="EMBL" id="TQM01110.1"/>
    </source>
</evidence>
<evidence type="ECO:0000256" key="3">
    <source>
        <dbReference type="ARBA" id="ARBA00022692"/>
    </source>
</evidence>
<evidence type="ECO:0000256" key="4">
    <source>
        <dbReference type="ARBA" id="ARBA00022989"/>
    </source>
</evidence>
<gene>
    <name evidence="7" type="ORF">FB559_6854</name>
</gene>
<dbReference type="OrthoDB" id="4332175at2"/>
<dbReference type="GO" id="GO:0005886">
    <property type="term" value="C:plasma membrane"/>
    <property type="evidence" value="ECO:0007669"/>
    <property type="project" value="UniProtKB-SubCell"/>
</dbReference>
<comment type="subcellular location">
    <subcellularLocation>
        <location evidence="1">Cell membrane</location>
        <topology evidence="1">Multi-pass membrane protein</topology>
    </subcellularLocation>
</comment>
<dbReference type="Pfam" id="PF04066">
    <property type="entry name" value="MrpF_PhaF"/>
    <property type="match status" value="1"/>
</dbReference>
<keyword evidence="5 6" id="KW-0472">Membrane</keyword>
<evidence type="ECO:0000256" key="1">
    <source>
        <dbReference type="ARBA" id="ARBA00004651"/>
    </source>
</evidence>
<proteinExistence type="predicted"/>
<name>A0A543CVH9_9ACTN</name>
<keyword evidence="4 6" id="KW-1133">Transmembrane helix</keyword>
<protein>
    <submittedName>
        <fullName evidence="7">Multisubunit Na+/H+ antiporter MnhF subunit</fullName>
    </submittedName>
</protein>
<evidence type="ECO:0000313" key="8">
    <source>
        <dbReference type="Proteomes" id="UP000316096"/>
    </source>
</evidence>
<feature type="transmembrane region" description="Helical" evidence="6">
    <location>
        <begin position="35"/>
        <end position="54"/>
    </location>
</feature>
<organism evidence="7 8">
    <name type="scientific">Actinoallomurus bryophytorum</name>
    <dbReference type="NCBI Taxonomy" id="1490222"/>
    <lineage>
        <taxon>Bacteria</taxon>
        <taxon>Bacillati</taxon>
        <taxon>Actinomycetota</taxon>
        <taxon>Actinomycetes</taxon>
        <taxon>Streptosporangiales</taxon>
        <taxon>Thermomonosporaceae</taxon>
        <taxon>Actinoallomurus</taxon>
    </lineage>
</organism>
<dbReference type="AlphaFoldDB" id="A0A543CVH9"/>
<dbReference type="RefSeq" id="WP_141960985.1">
    <property type="nucleotide sequence ID" value="NZ_VFOZ01000001.1"/>
</dbReference>
<keyword evidence="3 6" id="KW-0812">Transmembrane</keyword>
<dbReference type="InterPro" id="IPR007208">
    <property type="entry name" value="MrpF/PhaF-like"/>
</dbReference>
<accession>A0A543CVH9</accession>
<evidence type="ECO:0000256" key="5">
    <source>
        <dbReference type="ARBA" id="ARBA00023136"/>
    </source>
</evidence>
<evidence type="ECO:0000256" key="2">
    <source>
        <dbReference type="ARBA" id="ARBA00022475"/>
    </source>
</evidence>
<feature type="transmembrane region" description="Helical" evidence="6">
    <location>
        <begin position="61"/>
        <end position="83"/>
    </location>
</feature>
<comment type="caution">
    <text evidence="7">The sequence shown here is derived from an EMBL/GenBank/DDBJ whole genome shotgun (WGS) entry which is preliminary data.</text>
</comment>